<organism evidence="1 2">
    <name type="scientific">Artomyces pyxidatus</name>
    <dbReference type="NCBI Taxonomy" id="48021"/>
    <lineage>
        <taxon>Eukaryota</taxon>
        <taxon>Fungi</taxon>
        <taxon>Dikarya</taxon>
        <taxon>Basidiomycota</taxon>
        <taxon>Agaricomycotina</taxon>
        <taxon>Agaricomycetes</taxon>
        <taxon>Russulales</taxon>
        <taxon>Auriscalpiaceae</taxon>
        <taxon>Artomyces</taxon>
    </lineage>
</organism>
<dbReference type="EMBL" id="MU277206">
    <property type="protein sequence ID" value="KAI0062797.1"/>
    <property type="molecule type" value="Genomic_DNA"/>
</dbReference>
<evidence type="ECO:0000313" key="2">
    <source>
        <dbReference type="Proteomes" id="UP000814140"/>
    </source>
</evidence>
<comment type="caution">
    <text evidence="1">The sequence shown here is derived from an EMBL/GenBank/DDBJ whole genome shotgun (WGS) entry which is preliminary data.</text>
</comment>
<name>A0ACB8T2U6_9AGAM</name>
<dbReference type="Proteomes" id="UP000814140">
    <property type="component" value="Unassembled WGS sequence"/>
</dbReference>
<proteinExistence type="predicted"/>
<reference evidence="1" key="2">
    <citation type="journal article" date="2022" name="New Phytol.">
        <title>Evolutionary transition to the ectomycorrhizal habit in the genomes of a hyperdiverse lineage of mushroom-forming fungi.</title>
        <authorList>
            <person name="Looney B."/>
            <person name="Miyauchi S."/>
            <person name="Morin E."/>
            <person name="Drula E."/>
            <person name="Courty P.E."/>
            <person name="Kohler A."/>
            <person name="Kuo A."/>
            <person name="LaButti K."/>
            <person name="Pangilinan J."/>
            <person name="Lipzen A."/>
            <person name="Riley R."/>
            <person name="Andreopoulos W."/>
            <person name="He G."/>
            <person name="Johnson J."/>
            <person name="Nolan M."/>
            <person name="Tritt A."/>
            <person name="Barry K.W."/>
            <person name="Grigoriev I.V."/>
            <person name="Nagy L.G."/>
            <person name="Hibbett D."/>
            <person name="Henrissat B."/>
            <person name="Matheny P.B."/>
            <person name="Labbe J."/>
            <person name="Martin F.M."/>
        </authorList>
    </citation>
    <scope>NUCLEOTIDE SEQUENCE</scope>
    <source>
        <strain evidence="1">HHB10654</strain>
    </source>
</reference>
<protein>
    <submittedName>
        <fullName evidence="1">Uncharacterized protein</fullName>
    </submittedName>
</protein>
<evidence type="ECO:0000313" key="1">
    <source>
        <dbReference type="EMBL" id="KAI0062797.1"/>
    </source>
</evidence>
<accession>A0ACB8T2U6</accession>
<sequence length="491" mass="55116">MLTTLLFVHAFLVQHIGGSPTTDKLQSTATIPLTLTPADSCTDIDGCRTRYNIIWSSLVTILACVWTAVHRNIPEPAKAEESRLRHVAARVLEVAKIVVVTLLAPEWVLAWAVRQLLNARAFGKELEDARDEAARAWKTKRWVDEREGRGGSAGADKGERIPMRHRYLKRQAFDGSSLAVDEGAGRMRGRWTTRHWFFVIMGGFHYYEEGEPKHPLSRENVLGLVKTGDLVPPADDEIRGWSQGDALSKTLAVVQTLWFVIQCIARRVEGLPIMQLEVMTLAYTIMTVAMYAAWWDKPQNVGSPVRVVVKKLPESELPQLEHPQWYEWVFVVTAGWQDIFVDLRTHPRVPTFYGGGTNSDLNDTYADVIASGAAMVFGAVHCAAWNYAFPSRAEQLLWRISSVAIVVLPGAMLVSMVLMIITNRVSTYPDRTLDTVIDLSVNIVPPLFLFSGPIYVAARLLLLTLSFTTLRSLPYEAYRAVQWTVFIPHFT</sequence>
<reference evidence="1" key="1">
    <citation type="submission" date="2021-03" db="EMBL/GenBank/DDBJ databases">
        <authorList>
            <consortium name="DOE Joint Genome Institute"/>
            <person name="Ahrendt S."/>
            <person name="Looney B.P."/>
            <person name="Miyauchi S."/>
            <person name="Morin E."/>
            <person name="Drula E."/>
            <person name="Courty P.E."/>
            <person name="Chicoki N."/>
            <person name="Fauchery L."/>
            <person name="Kohler A."/>
            <person name="Kuo A."/>
            <person name="Labutti K."/>
            <person name="Pangilinan J."/>
            <person name="Lipzen A."/>
            <person name="Riley R."/>
            <person name="Andreopoulos W."/>
            <person name="He G."/>
            <person name="Johnson J."/>
            <person name="Barry K.W."/>
            <person name="Grigoriev I.V."/>
            <person name="Nagy L."/>
            <person name="Hibbett D."/>
            <person name="Henrissat B."/>
            <person name="Matheny P.B."/>
            <person name="Labbe J."/>
            <person name="Martin F."/>
        </authorList>
    </citation>
    <scope>NUCLEOTIDE SEQUENCE</scope>
    <source>
        <strain evidence="1">HHB10654</strain>
    </source>
</reference>
<keyword evidence="2" id="KW-1185">Reference proteome</keyword>
<gene>
    <name evidence="1" type="ORF">BV25DRAFT_1915917</name>
</gene>